<dbReference type="EMBL" id="BFAD01000002">
    <property type="protein sequence ID" value="GBE79180.1"/>
    <property type="molecule type" value="Genomic_DNA"/>
</dbReference>
<evidence type="ECO:0000313" key="2">
    <source>
        <dbReference type="EMBL" id="GBE79180.1"/>
    </source>
</evidence>
<comment type="caution">
    <text evidence="2">The sequence shown here is derived from an EMBL/GenBank/DDBJ whole genome shotgun (WGS) entry which is preliminary data.</text>
</comment>
<dbReference type="SUPFAM" id="SSF57756">
    <property type="entry name" value="Retrovirus zinc finger-like domains"/>
    <property type="match status" value="1"/>
</dbReference>
<evidence type="ECO:0000256" key="1">
    <source>
        <dbReference type="ARBA" id="ARBA00022664"/>
    </source>
</evidence>
<dbReference type="InterPro" id="IPR036875">
    <property type="entry name" value="Znf_CCHC_sf"/>
</dbReference>
<gene>
    <name evidence="2" type="ORF">SCP_0203770</name>
</gene>
<dbReference type="GO" id="GO:0006397">
    <property type="term" value="P:mRNA processing"/>
    <property type="evidence" value="ECO:0007669"/>
    <property type="project" value="UniProtKB-KW"/>
</dbReference>
<sequence length="162" mass="19217">MPKTLDKWYKYTSQFDNQWRSAQIFKRGATMMTRGKGRSTHRPYYSTSAKDPNAMDVDHINISRLFPDKRQKRMKEGLCFLCRQKGHIANDRQFHSQSGSFSHARTIQPGLDMDTITWIKKMREDLAQKKEMPKKETREEQIAYVQNIFNDMTDEERTQLGF</sequence>
<protein>
    <submittedName>
        <fullName evidence="2">Uncharacterized protein</fullName>
    </submittedName>
</protein>
<evidence type="ECO:0000313" key="3">
    <source>
        <dbReference type="Proteomes" id="UP000287166"/>
    </source>
</evidence>
<reference evidence="2 3" key="1">
    <citation type="journal article" date="2018" name="Sci. Rep.">
        <title>Genome sequence of the cauliflower mushroom Sparassis crispa (Hanabiratake) and its association with beneficial usage.</title>
        <authorList>
            <person name="Kiyama R."/>
            <person name="Furutani Y."/>
            <person name="Kawaguchi K."/>
            <person name="Nakanishi T."/>
        </authorList>
    </citation>
    <scope>NUCLEOTIDE SEQUENCE [LARGE SCALE GENOMIC DNA]</scope>
</reference>
<dbReference type="InParanoid" id="A0A401GAI2"/>
<keyword evidence="3" id="KW-1185">Reference proteome</keyword>
<dbReference type="GeneID" id="38776097"/>
<proteinExistence type="predicted"/>
<dbReference type="GO" id="GO:0008270">
    <property type="term" value="F:zinc ion binding"/>
    <property type="evidence" value="ECO:0007669"/>
    <property type="project" value="InterPro"/>
</dbReference>
<keyword evidence="1" id="KW-0507">mRNA processing</keyword>
<dbReference type="OrthoDB" id="2802569at2759"/>
<name>A0A401GAI2_9APHY</name>
<dbReference type="RefSeq" id="XP_027610093.1">
    <property type="nucleotide sequence ID" value="XM_027754292.1"/>
</dbReference>
<accession>A0A401GAI2</accession>
<dbReference type="GO" id="GO:0003676">
    <property type="term" value="F:nucleic acid binding"/>
    <property type="evidence" value="ECO:0007669"/>
    <property type="project" value="InterPro"/>
</dbReference>
<dbReference type="Proteomes" id="UP000287166">
    <property type="component" value="Unassembled WGS sequence"/>
</dbReference>
<organism evidence="2 3">
    <name type="scientific">Sparassis crispa</name>
    <dbReference type="NCBI Taxonomy" id="139825"/>
    <lineage>
        <taxon>Eukaryota</taxon>
        <taxon>Fungi</taxon>
        <taxon>Dikarya</taxon>
        <taxon>Basidiomycota</taxon>
        <taxon>Agaricomycotina</taxon>
        <taxon>Agaricomycetes</taxon>
        <taxon>Polyporales</taxon>
        <taxon>Sparassidaceae</taxon>
        <taxon>Sparassis</taxon>
    </lineage>
</organism>
<dbReference type="AlphaFoldDB" id="A0A401GAI2"/>